<dbReference type="Proteomes" id="UP000594603">
    <property type="component" value="Chromosome"/>
</dbReference>
<reference evidence="1" key="1">
    <citation type="submission" date="2020-04" db="EMBL/GenBank/DDBJ databases">
        <title>A novel bacterium ('Candidatus Sarcina troglodytae' sp. nov.) linked to a protracted, uniformly lethal epizootic among sanctuary western chimpanzees (Pan troglodytes verus) in Sierra Leone.</title>
        <authorList>
            <person name="Owens L.A."/>
            <person name="Colitti B."/>
            <person name="Hirji I."/>
            <person name="Pizaro A."/>
            <person name="Jaffe J.E."/>
            <person name="Moittie S."/>
            <person name="Bishop-Lilly K.A."/>
            <person name="Estrella L.A."/>
            <person name="Voegtly L.J."/>
            <person name="Kuhn J.H."/>
            <person name="Suen G."/>
            <person name="Deblois C.L."/>
            <person name="Dunn C."/>
            <person name="Juan-Salles C."/>
            <person name="Goldberg T.L."/>
        </authorList>
    </citation>
    <scope>NUCLEOTIDE SEQUENCE</scope>
    <source>
        <strain evidence="1">JB2</strain>
    </source>
</reference>
<accession>A0ACD1BG88</accession>
<evidence type="ECO:0000313" key="1">
    <source>
        <dbReference type="EMBL" id="QPJ86413.1"/>
    </source>
</evidence>
<evidence type="ECO:0000313" key="2">
    <source>
        <dbReference type="Proteomes" id="UP000594603"/>
    </source>
</evidence>
<name>A0ACD1BG88_9CLOT</name>
<dbReference type="EMBL" id="CP051754">
    <property type="protein sequence ID" value="QPJ86413.1"/>
    <property type="molecule type" value="Genomic_DNA"/>
</dbReference>
<gene>
    <name evidence="1" type="ORF">HH195_11100</name>
</gene>
<proteinExistence type="predicted"/>
<protein>
    <submittedName>
        <fullName evidence="1">Uncharacterized protein</fullName>
    </submittedName>
</protein>
<organism evidence="1 2">
    <name type="scientific">Candidatus Sarcina troglodytae</name>
    <dbReference type="NCBI Taxonomy" id="2726954"/>
    <lineage>
        <taxon>Bacteria</taxon>
        <taxon>Bacillati</taxon>
        <taxon>Bacillota</taxon>
        <taxon>Clostridia</taxon>
        <taxon>Eubacteriales</taxon>
        <taxon>Clostridiaceae</taxon>
        <taxon>Sarcina</taxon>
    </lineage>
</organism>
<keyword evidence="2" id="KW-1185">Reference proteome</keyword>
<sequence length="2030" mass="221362">MKLKKLVSLITLAGTIALSSQVVSGNVSQFKSITLLSNSPKIESTSSSSTNQNIKTNKNTKTPVVNENVKTTNIKNITTNENTNPLSNNTITLNNTWSQNIGTLTFNPTTNKIQFNSGWAETNPYASSSQELFAITLYSNNGQVIKSVNVYGGGQYAENALSQAFNNLDYTYGDIIQITYPYSSSRISISNVNGQSNYNISKTTSFVIQQSGLKEINTLNINPIYYTLNSNKTTISGTTTANTQVNIWINNKDYTTTSNANGDFSLNISADENITSSTNIEIESNGALQTINPTINPNVYKIQQNVITLNNTWQQSLGTITFNPQTSQLQVTRGNAITNPYASSTQELFAITLLSSNGQVIKTVNVCGNEWPEDALCNAFNNLKYTYGDIIQISYPYSSSKISISNIDGKTYNVNKTVSFVIEESGLKQVNTLKINPVYYQLNSNKITVSGTTTANTQVNIWIDNKDYTTTSNANGDFSLDITATNNITNTTNIQVVSNGSVQNITPTLNPNVYKIQNNSISLNNHWNQNIGTLSFNPSTNKIQFNSGWAETNPYASNTQVLFTVALYSNTGELIKSVNVYGGGQYPENSLSQAFNNLNYTYGDIIQIVYPYSSSEINISNINGKTYNVNQTATFSIEKNGLVSTNMEHIKVNPFDVLGNGSVTSGTLSGSTNKPNQTVTVLVNGQTFTTKTNSNGEFSLTISDSNGFTDSTNIVVQTSGELATIVNPTAINTLGILKSNITISDKDQDGTFGQMVSFNPANMTVVDNNHSNFAVQLIDQTTGNVLASCTPSQFSVFSSSNNLNGASFKYGDIIAVYEPQEIELSMGQLLLNSGQSQIDCTNQFKCFEITQNGLVAVANKNLTTSQVLYTGTKNMTLTGKTLANTNVTISYGNTSKVVESNSNGEFSLDIPIDQAPIGSEVRVFVNNQNVSLLTVQYASNMHVSQNKIEVLNNTNVPIFDIAFNPVNQTLQVTQQPINDKEYTGAFYGNTLNISIINPITGNTIKSFSSNELNDVSSIVNQINNTPYTNGDIVEISYNPSYTKVNVYSGKNNIGNSTGAREYFEITNNGLENLNNKFVQVQPVDILGSNGNITKTNVEGTANPNTPVIISVGGQTFTGTTNSSGNFNIPITDINGFTSNTEITITTKGYIPTIIKPTISSDIKLANSYINFYNNNGNIGALVSSIAFNPETMQFTVNNYSNSFGNGQSHYFDLTLYNSQGQEISNSSINNGSTNQLTEALNGKSFSYGDIIGLSYNTNISKPVILNGNTVLGNISGNTEYFEITKDGLVSVKFGQNAYTSNVYWQGNNLVVNSNLANGQSESILNANKKLVILNSSNQIIDSVDTTNLDNNTSSVQGIISESTLSNLSKGENYTFALDINNELFPIKVLSNIQSNSNFLLNANTDNLLTISIKPTPTITINNSSDISQYLNKINSNISSSITQNGNSDILTNASLNYDITANEFISRIGENNLENFINQSTANKEFINWVLNNQTAMQEYLEGTSQEGVNINGLQIWSNIWNTYTNSRYGFNLKLAIATAIANANPIASWPCSGNIGNPVERYNIFETLNADGGMLPIFKTLDIKHLIYVVNTHIPNSQIMELRNIVLQNHNGFINSSNSGLNNIAYTINYNETNPHTGASVFGPDFYGPNPTILDVWYDGGVCGSTSYLGASACQVFGIPAQPVGQPGHCAFIYYTDGQWEIGNNIFGWSQSQGADVSGWSNGISTNSYTTNYDLLYQNADTPALEKSNEYLWLVNSNISYQEKMNAINEAISIQPLNLRAWLDKINLMETNNDLTAQDYLNLSNEIISTFKQYPMPMFDTLLQIKDQILQKGTTEQFNEFVNSITNALNSVTNSNQQATAKEMLQSMSQEGLVDNEQPVLGTIILDTWGRNTTNIIFQNGVISANGSHTWIGSSNNDGINIKLYSSNMDLIKNINAEGEEFGANQQGYDLTGLINGTKYTVGDIISINYNPGANSKGQLYLKNKNLQVNKIANNVVYQITNNGLVALNGTYTAPNGSKYTIDNGNISK</sequence>